<feature type="compositionally biased region" description="Pro residues" evidence="10">
    <location>
        <begin position="140"/>
        <end position="153"/>
    </location>
</feature>
<dbReference type="SUPFAM" id="SSF118370">
    <property type="entry name" value="Vasodilator-stimulated phosphoprotein, VASP, tetramerisation domain"/>
    <property type="match status" value="1"/>
</dbReference>
<dbReference type="GO" id="GO:0017124">
    <property type="term" value="F:SH3 domain binding"/>
    <property type="evidence" value="ECO:0007669"/>
    <property type="project" value="UniProtKB-KW"/>
</dbReference>
<protein>
    <submittedName>
        <fullName evidence="13">Protein enabled isoform X4</fullName>
    </submittedName>
</protein>
<evidence type="ECO:0000256" key="9">
    <source>
        <dbReference type="ARBA" id="ARBA00023273"/>
    </source>
</evidence>
<dbReference type="SUPFAM" id="SSF50729">
    <property type="entry name" value="PH domain-like"/>
    <property type="match status" value="1"/>
</dbReference>
<organism evidence="12 13">
    <name type="scientific">Hyalella azteca</name>
    <name type="common">Amphipod</name>
    <dbReference type="NCBI Taxonomy" id="294128"/>
    <lineage>
        <taxon>Eukaryota</taxon>
        <taxon>Metazoa</taxon>
        <taxon>Ecdysozoa</taxon>
        <taxon>Arthropoda</taxon>
        <taxon>Crustacea</taxon>
        <taxon>Multicrustacea</taxon>
        <taxon>Malacostraca</taxon>
        <taxon>Eumalacostraca</taxon>
        <taxon>Peracarida</taxon>
        <taxon>Amphipoda</taxon>
        <taxon>Senticaudata</taxon>
        <taxon>Talitrida</taxon>
        <taxon>Talitroidea</taxon>
        <taxon>Hyalellidae</taxon>
        <taxon>Hyalella</taxon>
    </lineage>
</organism>
<dbReference type="Pfam" id="PF08776">
    <property type="entry name" value="VASP_tetra"/>
    <property type="match status" value="1"/>
</dbReference>
<evidence type="ECO:0000256" key="2">
    <source>
        <dbReference type="ARBA" id="ARBA00004510"/>
    </source>
</evidence>
<evidence type="ECO:0000256" key="6">
    <source>
        <dbReference type="ARBA" id="ARBA00023036"/>
    </source>
</evidence>
<evidence type="ECO:0000313" key="13">
    <source>
        <dbReference type="RefSeq" id="XP_047737104.1"/>
    </source>
</evidence>
<evidence type="ECO:0000256" key="3">
    <source>
        <dbReference type="ARBA" id="ARBA00009785"/>
    </source>
</evidence>
<feature type="compositionally biased region" description="Pro residues" evidence="10">
    <location>
        <begin position="161"/>
        <end position="176"/>
    </location>
</feature>
<evidence type="ECO:0000256" key="7">
    <source>
        <dbReference type="ARBA" id="ARBA00023203"/>
    </source>
</evidence>
<evidence type="ECO:0000313" key="12">
    <source>
        <dbReference type="Proteomes" id="UP000694843"/>
    </source>
</evidence>
<dbReference type="InterPro" id="IPR000697">
    <property type="entry name" value="WH1/EVH1_dom"/>
</dbReference>
<feature type="compositionally biased region" description="Low complexity" evidence="10">
    <location>
        <begin position="410"/>
        <end position="427"/>
    </location>
</feature>
<keyword evidence="6" id="KW-0729">SH3-binding</keyword>
<sequence length="506" mass="53036">MNRFQNSESSIEDAGELRNGEVSICQARASVMLYDDGTKKWVPAGSSSGLSKVQIYHHTGNTSFRVVGRKINDHEVVINCAIQKALKYNQATPTFHQWRDNRQVYGLNFSSKDDADAFAQAMLTQALEILNNGPGAGRQMPPPPPPHQTPPGMPSQQQMHPPQPPPHQQSNPPLPPHQLQQYQSQPPPQPIYQQQPLPQVYDEDLAYRSLTRDESLMLSGGLRMAPQAPPPPPSSHHRNNSAPTGPGVVPPAPPPAPPAPPAPPHAPPAPVLSSPAPAPPPPPPPPMGGGPPPPPPPPSHHLAAAQDDGAGGTSLSAALATAKLRKMRPPDSDSTSSSSSGGSSGGSIGKGPADRPPLMGMSMMDEMAATLARRKAKTQANGNAAENTSGGGGGTLKGLGQKSPSSSKLSTNGITSNNNTSSRSSTTSGGGGESPKPARKRSASMFGSTCDDGGPTRLNGVSGNEGCVTSQDLDNLREDLMAHITKEVNKCKLEIIEAIKMELNRR</sequence>
<feature type="region of interest" description="Disordered" evidence="10">
    <location>
        <begin position="206"/>
        <end position="463"/>
    </location>
</feature>
<dbReference type="SMART" id="SM00461">
    <property type="entry name" value="WH1"/>
    <property type="match status" value="1"/>
</dbReference>
<dbReference type="GO" id="GO:0030054">
    <property type="term" value="C:cell junction"/>
    <property type="evidence" value="ECO:0007669"/>
    <property type="project" value="UniProtKB-ARBA"/>
</dbReference>
<keyword evidence="12" id="KW-1185">Reference proteome</keyword>
<keyword evidence="9" id="KW-0966">Cell projection</keyword>
<gene>
    <name evidence="13" type="primary">LOC108668193</name>
</gene>
<dbReference type="FunFam" id="2.30.29.30:FF:000047">
    <property type="entry name" value="vasodilator-stimulated phosphoprotein isoform X2"/>
    <property type="match status" value="1"/>
</dbReference>
<evidence type="ECO:0000256" key="5">
    <source>
        <dbReference type="ARBA" id="ARBA00022553"/>
    </source>
</evidence>
<keyword evidence="8" id="KW-0206">Cytoskeleton</keyword>
<dbReference type="PANTHER" id="PTHR11202:SF22">
    <property type="entry name" value="PROTEIN ENABLED"/>
    <property type="match status" value="1"/>
</dbReference>
<evidence type="ECO:0000256" key="10">
    <source>
        <dbReference type="SAM" id="MobiDB-lite"/>
    </source>
</evidence>
<comment type="subcellular location">
    <subcellularLocation>
        <location evidence="2">Cell projection</location>
        <location evidence="2">Lamellipodium</location>
    </subcellularLocation>
    <subcellularLocation>
        <location evidence="1">Cytoplasm</location>
        <location evidence="1">Cytoskeleton</location>
    </subcellularLocation>
</comment>
<name>A0A979FLJ6_HYAAZ</name>
<comment type="similarity">
    <text evidence="3">Belongs to the Ena/VASP family.</text>
</comment>
<evidence type="ECO:0000256" key="4">
    <source>
        <dbReference type="ARBA" id="ARBA00022490"/>
    </source>
</evidence>
<keyword evidence="7" id="KW-0009">Actin-binding</keyword>
<dbReference type="CTD" id="37201"/>
<dbReference type="Pfam" id="PF00568">
    <property type="entry name" value="WH1"/>
    <property type="match status" value="1"/>
</dbReference>
<accession>A0A979FLJ6</accession>
<keyword evidence="4" id="KW-0963">Cytoplasm</keyword>
<feature type="compositionally biased region" description="Low complexity" evidence="10">
    <location>
        <begin position="332"/>
        <end position="341"/>
    </location>
</feature>
<feature type="domain" description="WH1" evidence="11">
    <location>
        <begin position="16"/>
        <end position="129"/>
    </location>
</feature>
<dbReference type="PANTHER" id="PTHR11202">
    <property type="entry name" value="SPROUTY-RELATED, EVH1 DOMAIN-CONTAINING PROTEIN FAMILY MEMBER"/>
    <property type="match status" value="1"/>
</dbReference>
<dbReference type="GO" id="GO:0003779">
    <property type="term" value="F:actin binding"/>
    <property type="evidence" value="ECO:0007669"/>
    <property type="project" value="UniProtKB-KW"/>
</dbReference>
<dbReference type="InterPro" id="IPR038023">
    <property type="entry name" value="VASP_sf"/>
</dbReference>
<keyword evidence="5" id="KW-0597">Phosphoprotein</keyword>
<dbReference type="PROSITE" id="PS50229">
    <property type="entry name" value="WH1"/>
    <property type="match status" value="1"/>
</dbReference>
<proteinExistence type="inferred from homology"/>
<dbReference type="GO" id="GO:0005829">
    <property type="term" value="C:cytosol"/>
    <property type="evidence" value="ECO:0007669"/>
    <property type="project" value="UniProtKB-ARBA"/>
</dbReference>
<feature type="compositionally biased region" description="Low complexity" evidence="10">
    <location>
        <begin position="313"/>
        <end position="322"/>
    </location>
</feature>
<dbReference type="GeneID" id="108668193"/>
<dbReference type="GO" id="GO:0030027">
    <property type="term" value="C:lamellipodium"/>
    <property type="evidence" value="ECO:0007669"/>
    <property type="project" value="UniProtKB-SubCell"/>
</dbReference>
<feature type="region of interest" description="Disordered" evidence="10">
    <location>
        <begin position="131"/>
        <end position="194"/>
    </location>
</feature>
<dbReference type="Proteomes" id="UP000694843">
    <property type="component" value="Unplaced"/>
</dbReference>
<evidence type="ECO:0000259" key="11">
    <source>
        <dbReference type="PROSITE" id="PS50229"/>
    </source>
</evidence>
<reference evidence="13" key="1">
    <citation type="submission" date="2025-08" db="UniProtKB">
        <authorList>
            <consortium name="RefSeq"/>
        </authorList>
    </citation>
    <scope>IDENTIFICATION</scope>
    <source>
        <tissue evidence="13">Whole organism</tissue>
    </source>
</reference>
<dbReference type="Gene3D" id="1.20.5.1160">
    <property type="entry name" value="Vasodilator-stimulated phosphoprotein"/>
    <property type="match status" value="1"/>
</dbReference>
<evidence type="ECO:0000256" key="1">
    <source>
        <dbReference type="ARBA" id="ARBA00004245"/>
    </source>
</evidence>
<dbReference type="Gene3D" id="2.30.29.30">
    <property type="entry name" value="Pleckstrin-homology domain (PH domain)/Phosphotyrosine-binding domain (PTB)"/>
    <property type="match status" value="1"/>
</dbReference>
<dbReference type="InterPro" id="IPR011993">
    <property type="entry name" value="PH-like_dom_sf"/>
</dbReference>
<dbReference type="GO" id="GO:0005856">
    <property type="term" value="C:cytoskeleton"/>
    <property type="evidence" value="ECO:0007669"/>
    <property type="project" value="UniProtKB-SubCell"/>
</dbReference>
<feature type="compositionally biased region" description="Pro residues" evidence="10">
    <location>
        <begin position="248"/>
        <end position="299"/>
    </location>
</feature>
<evidence type="ECO:0000256" key="8">
    <source>
        <dbReference type="ARBA" id="ARBA00023212"/>
    </source>
</evidence>
<dbReference type="RefSeq" id="XP_047737104.1">
    <property type="nucleotide sequence ID" value="XM_047881148.1"/>
</dbReference>
<dbReference type="InterPro" id="IPR014885">
    <property type="entry name" value="VASP_tetra"/>
</dbReference>
<dbReference type="CDD" id="cd01207">
    <property type="entry name" value="EVH1_Ena_VASP-like"/>
    <property type="match status" value="1"/>
</dbReference>
<dbReference type="AlphaFoldDB" id="A0A979FLJ6"/>